<evidence type="ECO:0000313" key="5">
    <source>
        <dbReference type="Proteomes" id="UP000663828"/>
    </source>
</evidence>
<evidence type="ECO:0000313" key="6">
    <source>
        <dbReference type="Proteomes" id="UP000663852"/>
    </source>
</evidence>
<protein>
    <submittedName>
        <fullName evidence="4">Uncharacterized protein</fullName>
    </submittedName>
</protein>
<dbReference type="Pfam" id="PF14645">
    <property type="entry name" value="Chibby"/>
    <property type="match status" value="1"/>
</dbReference>
<dbReference type="EMBL" id="CAJNOR010000160">
    <property type="protein sequence ID" value="CAF0822371.1"/>
    <property type="molecule type" value="Genomic_DNA"/>
</dbReference>
<organism evidence="4 6">
    <name type="scientific">Adineta ricciae</name>
    <name type="common">Rotifer</name>
    <dbReference type="NCBI Taxonomy" id="249248"/>
    <lineage>
        <taxon>Eukaryota</taxon>
        <taxon>Metazoa</taxon>
        <taxon>Spiralia</taxon>
        <taxon>Gnathifera</taxon>
        <taxon>Rotifera</taxon>
        <taxon>Eurotatoria</taxon>
        <taxon>Bdelloidea</taxon>
        <taxon>Adinetida</taxon>
        <taxon>Adinetidae</taxon>
        <taxon>Adineta</taxon>
    </lineage>
</organism>
<comment type="caution">
    <text evidence="4">The sequence shown here is derived from an EMBL/GenBank/DDBJ whole genome shotgun (WGS) entry which is preliminary data.</text>
</comment>
<evidence type="ECO:0000313" key="1">
    <source>
        <dbReference type="EMBL" id="CAF0822371.1"/>
    </source>
</evidence>
<dbReference type="InterPro" id="IPR028118">
    <property type="entry name" value="Chibby_fam"/>
</dbReference>
<keyword evidence="5" id="KW-1185">Reference proteome</keyword>
<accession>A0A814ZCX5</accession>
<dbReference type="EMBL" id="CAJNOJ010000128">
    <property type="protein sequence ID" value="CAF1166602.1"/>
    <property type="molecule type" value="Genomic_DNA"/>
</dbReference>
<reference evidence="4" key="1">
    <citation type="submission" date="2021-02" db="EMBL/GenBank/DDBJ databases">
        <authorList>
            <person name="Nowell W R."/>
        </authorList>
    </citation>
    <scope>NUCLEOTIDE SEQUENCE</scope>
</reference>
<dbReference type="AlphaFoldDB" id="A0A814ZCX5"/>
<sequence length="117" mass="12881">MSLFSNPFTIKKTKPRKYVSRSPLKLPADEMARELGPRYGEIDVRVAEKKIVFDLENGDWNTAGAESLGSGASSASAQKLNKQVTVLQEENNMLKLKVDVLLNLVAESIAELSSTQK</sequence>
<dbReference type="EMBL" id="CAJNOR010000367">
    <property type="protein sequence ID" value="CAF0893005.1"/>
    <property type="molecule type" value="Genomic_DNA"/>
</dbReference>
<dbReference type="EMBL" id="CAJNOJ010000173">
    <property type="protein sequence ID" value="CAF1241355.1"/>
    <property type="molecule type" value="Genomic_DNA"/>
</dbReference>
<gene>
    <name evidence="3" type="ORF">EDS130_LOCUS23452</name>
    <name evidence="4" type="ORF">EDS130_LOCUS27477</name>
    <name evidence="1" type="ORF">XAT740_LOCUS4027</name>
    <name evidence="2" type="ORF">XAT740_LOCUS7613</name>
</gene>
<evidence type="ECO:0000313" key="4">
    <source>
        <dbReference type="EMBL" id="CAF1241355.1"/>
    </source>
</evidence>
<dbReference type="OrthoDB" id="2145765at2759"/>
<name>A0A814ZCX5_ADIRI</name>
<evidence type="ECO:0000313" key="3">
    <source>
        <dbReference type="EMBL" id="CAF1166602.1"/>
    </source>
</evidence>
<evidence type="ECO:0000313" key="2">
    <source>
        <dbReference type="EMBL" id="CAF0893005.1"/>
    </source>
</evidence>
<dbReference type="Proteomes" id="UP000663852">
    <property type="component" value="Unassembled WGS sequence"/>
</dbReference>
<dbReference type="Proteomes" id="UP000663828">
    <property type="component" value="Unassembled WGS sequence"/>
</dbReference>
<proteinExistence type="predicted"/>